<keyword evidence="2" id="KW-1185">Reference proteome</keyword>
<dbReference type="KEGG" id="rce:RC1_1515"/>
<name>B6IN22_RHOCS</name>
<gene>
    <name evidence="1" type="ordered locus">RC1_1515</name>
</gene>
<proteinExistence type="predicted"/>
<dbReference type="HOGENOM" id="CLU_2957639_0_0_5"/>
<organism evidence="1 2">
    <name type="scientific">Rhodospirillum centenum (strain ATCC 51521 / SW)</name>
    <dbReference type="NCBI Taxonomy" id="414684"/>
    <lineage>
        <taxon>Bacteria</taxon>
        <taxon>Pseudomonadati</taxon>
        <taxon>Pseudomonadota</taxon>
        <taxon>Alphaproteobacteria</taxon>
        <taxon>Rhodospirillales</taxon>
        <taxon>Rhodospirillaceae</taxon>
        <taxon>Rhodospirillum</taxon>
    </lineage>
</organism>
<dbReference type="EMBL" id="CP000613">
    <property type="protein sequence ID" value="ACI98919.1"/>
    <property type="molecule type" value="Genomic_DNA"/>
</dbReference>
<accession>B6IN22</accession>
<reference evidence="1 2" key="1">
    <citation type="journal article" date="2010" name="BMC Genomics">
        <title>Metabolic flexibility revealed in the genome of the cyst-forming alpha-1 proteobacterium Rhodospirillum centenum.</title>
        <authorList>
            <person name="Lu Y.K."/>
            <person name="Marden J."/>
            <person name="Han M."/>
            <person name="Swingley W.D."/>
            <person name="Mastrian S.D."/>
            <person name="Chowdhury S.R."/>
            <person name="Hao J."/>
            <person name="Helmy T."/>
            <person name="Kim S."/>
            <person name="Kurdoglu A.A."/>
            <person name="Matthies H.J."/>
            <person name="Rollo D."/>
            <person name="Stothard P."/>
            <person name="Blankenship R.E."/>
            <person name="Bauer C.E."/>
            <person name="Touchman J.W."/>
        </authorList>
    </citation>
    <scope>NUCLEOTIDE SEQUENCE [LARGE SCALE GENOMIC DNA]</scope>
    <source>
        <strain evidence="2">ATCC 51521 / SW</strain>
    </source>
</reference>
<dbReference type="AlphaFoldDB" id="B6IN22"/>
<evidence type="ECO:0000313" key="1">
    <source>
        <dbReference type="EMBL" id="ACI98919.1"/>
    </source>
</evidence>
<dbReference type="RefSeq" id="WP_012566705.1">
    <property type="nucleotide sequence ID" value="NC_011420.2"/>
</dbReference>
<sequence length="59" mass="6462">MAFLGAGMGAHIDDCGKHSDRGKHSISSFVMLIGRVPVLKYSVFLKDSFPRFFMGDLAV</sequence>
<dbReference type="Proteomes" id="UP000001591">
    <property type="component" value="Chromosome"/>
</dbReference>
<dbReference type="STRING" id="414684.RC1_1515"/>
<protein>
    <submittedName>
        <fullName evidence="1">Uncharacterized protein</fullName>
    </submittedName>
</protein>
<evidence type="ECO:0000313" key="2">
    <source>
        <dbReference type="Proteomes" id="UP000001591"/>
    </source>
</evidence>